<dbReference type="Gene3D" id="3.30.1330.130">
    <property type="match status" value="1"/>
</dbReference>
<dbReference type="Proteomes" id="UP000886162">
    <property type="component" value="Unassembled WGS sequence"/>
</dbReference>
<proteinExistence type="predicted"/>
<evidence type="ECO:0000256" key="3">
    <source>
        <dbReference type="ARBA" id="ARBA00022833"/>
    </source>
</evidence>
<keyword evidence="3" id="KW-0862">Zinc</keyword>
<gene>
    <name evidence="6" type="ORF">ENN94_05115</name>
</gene>
<evidence type="ECO:0000256" key="1">
    <source>
        <dbReference type="ARBA" id="ARBA00022723"/>
    </source>
</evidence>
<evidence type="ECO:0000313" key="6">
    <source>
        <dbReference type="EMBL" id="HDR47064.1"/>
    </source>
</evidence>
<feature type="domain" description="Formylmethanofuran dehydrogenase subunit E" evidence="5">
    <location>
        <begin position="19"/>
        <end position="153"/>
    </location>
</feature>
<dbReference type="InterPro" id="IPR053194">
    <property type="entry name" value="tRNA_methyltr_O"/>
</dbReference>
<evidence type="ECO:0000259" key="4">
    <source>
        <dbReference type="Pfam" id="PF01258"/>
    </source>
</evidence>
<dbReference type="InterPro" id="IPR000962">
    <property type="entry name" value="Znf_DskA_TraR"/>
</dbReference>
<keyword evidence="1" id="KW-0479">Metal-binding</keyword>
<dbReference type="PANTHER" id="PTHR39418:SF1">
    <property type="entry name" value="DEHYDROGENASE"/>
    <property type="match status" value="1"/>
</dbReference>
<accession>A0A831LR70</accession>
<dbReference type="GO" id="GO:0008270">
    <property type="term" value="F:zinc ion binding"/>
    <property type="evidence" value="ECO:0007669"/>
    <property type="project" value="UniProtKB-KW"/>
</dbReference>
<organism evidence="6">
    <name type="scientific">Geoalkalibacter subterraneus</name>
    <dbReference type="NCBI Taxonomy" id="483547"/>
    <lineage>
        <taxon>Bacteria</taxon>
        <taxon>Pseudomonadati</taxon>
        <taxon>Thermodesulfobacteriota</taxon>
        <taxon>Desulfuromonadia</taxon>
        <taxon>Desulfuromonadales</taxon>
        <taxon>Geoalkalibacteraceae</taxon>
        <taxon>Geoalkalibacter</taxon>
    </lineage>
</organism>
<sequence>MKMDRTDYTEDFKNSIQLHGHACIGLAVGYVAAMTAMERLGLQRAQDEELVAIAECDACGVDAIQAVLGCTLGKGNLIYRDHGKNVFTVIDRRKNDAIRIALNIDLFARTDEQQALMKKVINGRANETERESFWRAQEEKIDAFLAAPPEKAFSITRITPEVPGHARLFTSLLCESCGEQVMEPRVRLRDEKRVCIPCSENYGRGW</sequence>
<keyword evidence="2" id="KW-0863">Zinc-finger</keyword>
<comment type="caution">
    <text evidence="6">The sequence shown here is derived from an EMBL/GenBank/DDBJ whole genome shotgun (WGS) entry which is preliminary data.</text>
</comment>
<dbReference type="PANTHER" id="PTHR39418">
    <property type="entry name" value="DEHYDROGENASE-RELATED"/>
    <property type="match status" value="1"/>
</dbReference>
<dbReference type="InterPro" id="IPR003814">
    <property type="entry name" value="FmdEsu_dom"/>
</dbReference>
<dbReference type="PIRSF" id="PIRSF006578">
    <property type="entry name" value="FwdE"/>
    <property type="match status" value="1"/>
</dbReference>
<evidence type="ECO:0000256" key="2">
    <source>
        <dbReference type="ARBA" id="ARBA00022771"/>
    </source>
</evidence>
<name>A0A831LR70_9BACT</name>
<dbReference type="InterPro" id="IPR026328">
    <property type="entry name" value="FmdE"/>
</dbReference>
<evidence type="ECO:0000259" key="5">
    <source>
        <dbReference type="Pfam" id="PF02663"/>
    </source>
</evidence>
<dbReference type="AlphaFoldDB" id="A0A831LR70"/>
<dbReference type="Pfam" id="PF01258">
    <property type="entry name" value="zf-dskA_traR"/>
    <property type="match status" value="1"/>
</dbReference>
<reference evidence="6" key="1">
    <citation type="journal article" date="2020" name="mSystems">
        <title>Genome- and Community-Level Interaction Insights into Carbon Utilization and Element Cycling Functions of Hydrothermarchaeota in Hydrothermal Sediment.</title>
        <authorList>
            <person name="Zhou Z."/>
            <person name="Liu Y."/>
            <person name="Xu W."/>
            <person name="Pan J."/>
            <person name="Luo Z.H."/>
            <person name="Li M."/>
        </authorList>
    </citation>
    <scope>NUCLEOTIDE SEQUENCE [LARGE SCALE GENOMIC DNA]</scope>
    <source>
        <strain evidence="6">SpSt-1220</strain>
    </source>
</reference>
<dbReference type="EMBL" id="DSDO01000354">
    <property type="protein sequence ID" value="HDR47064.1"/>
    <property type="molecule type" value="Genomic_DNA"/>
</dbReference>
<feature type="domain" description="Zinc finger DksA/TraR C4-type" evidence="4">
    <location>
        <begin position="171"/>
        <end position="198"/>
    </location>
</feature>
<dbReference type="SUPFAM" id="SSF143555">
    <property type="entry name" value="FwdE-like"/>
    <property type="match status" value="1"/>
</dbReference>
<dbReference type="Pfam" id="PF02663">
    <property type="entry name" value="FmdE"/>
    <property type="match status" value="1"/>
</dbReference>
<protein>
    <submittedName>
        <fullName evidence="6">Formylmethanofuran dehydrogenase</fullName>
    </submittedName>
</protein>